<dbReference type="Ensembl" id="ENSMMNT00015008448.1">
    <property type="protein sequence ID" value="ENSMMNP00015007733.1"/>
    <property type="gene ID" value="ENSMMNG00015005757.1"/>
</dbReference>
<evidence type="ECO:0000313" key="1">
    <source>
        <dbReference type="Ensembl" id="ENSMMNP00015007733.1"/>
    </source>
</evidence>
<dbReference type="GeneTree" id="ENSGT01010000230139"/>
<accession>A0A8C6AXM4</accession>
<proteinExistence type="predicted"/>
<reference evidence="1" key="1">
    <citation type="submission" date="2025-08" db="UniProtKB">
        <authorList>
            <consortium name="Ensembl"/>
        </authorList>
    </citation>
    <scope>IDENTIFICATION</scope>
</reference>
<organism evidence="1 2">
    <name type="scientific">Monodon monoceros</name>
    <name type="common">Narwhal</name>
    <name type="synonym">Ceratodon monodon</name>
    <dbReference type="NCBI Taxonomy" id="40151"/>
    <lineage>
        <taxon>Eukaryota</taxon>
        <taxon>Metazoa</taxon>
        <taxon>Chordata</taxon>
        <taxon>Craniata</taxon>
        <taxon>Vertebrata</taxon>
        <taxon>Euteleostomi</taxon>
        <taxon>Mammalia</taxon>
        <taxon>Eutheria</taxon>
        <taxon>Laurasiatheria</taxon>
        <taxon>Artiodactyla</taxon>
        <taxon>Whippomorpha</taxon>
        <taxon>Cetacea</taxon>
        <taxon>Odontoceti</taxon>
        <taxon>Monodontidae</taxon>
        <taxon>Monodon</taxon>
    </lineage>
</organism>
<dbReference type="AlphaFoldDB" id="A0A8C6AXM4"/>
<dbReference type="Proteomes" id="UP000694561">
    <property type="component" value="Unplaced"/>
</dbReference>
<keyword evidence="2" id="KW-1185">Reference proteome</keyword>
<evidence type="ECO:0000313" key="2">
    <source>
        <dbReference type="Proteomes" id="UP000694561"/>
    </source>
</evidence>
<sequence length="85" mass="9353">MCTACERERVRACVCARVCVRLWSSDEGPEPQGGRKAADRTPWLTPGCSPRFVFLISQALCVQEKVLISVYRSAPPVGEAGDRMP</sequence>
<name>A0A8C6AXM4_MONMO</name>
<reference evidence="1" key="2">
    <citation type="submission" date="2025-09" db="UniProtKB">
        <authorList>
            <consortium name="Ensembl"/>
        </authorList>
    </citation>
    <scope>IDENTIFICATION</scope>
</reference>
<protein>
    <submittedName>
        <fullName evidence="1">Uncharacterized protein</fullName>
    </submittedName>
</protein>